<dbReference type="GO" id="GO:0044781">
    <property type="term" value="P:bacterial-type flagellum organization"/>
    <property type="evidence" value="ECO:0007669"/>
    <property type="project" value="UniProtKB-KW"/>
</dbReference>
<reference evidence="10 11" key="1">
    <citation type="journal article" date="2014" name="Front. Genet.">
        <title>Genome and metabolic network of "Candidatus Phaeomarinobacter ectocarpi" Ec32, a new candidate genus of Alphaproteobacteria frequently associated with brown algae.</title>
        <authorList>
            <person name="Dittami S.M."/>
            <person name="Barbeyron T."/>
            <person name="Boyen C."/>
            <person name="Cambefort J."/>
            <person name="Collet G."/>
            <person name="Delage L."/>
            <person name="Gobet A."/>
            <person name="Groisillier A."/>
            <person name="Leblanc C."/>
            <person name="Michel G."/>
            <person name="Scornet D."/>
            <person name="Siegel A."/>
            <person name="Tapia J.E."/>
            <person name="Tonon T."/>
        </authorList>
    </citation>
    <scope>NUCLEOTIDE SEQUENCE [LARGE SCALE GENOMIC DNA]</scope>
    <source>
        <strain evidence="10 11">Ec32</strain>
    </source>
</reference>
<proteinExistence type="inferred from homology"/>
<evidence type="ECO:0000256" key="2">
    <source>
        <dbReference type="ARBA" id="ARBA00006602"/>
    </source>
</evidence>
<organism evidence="10 11">
    <name type="scientific">Candidatus Phaeomarinibacter ectocarpi</name>
    <dbReference type="NCBI Taxonomy" id="1458461"/>
    <lineage>
        <taxon>Bacteria</taxon>
        <taxon>Pseudomonadati</taxon>
        <taxon>Pseudomonadota</taxon>
        <taxon>Alphaproteobacteria</taxon>
        <taxon>Hyphomicrobiales</taxon>
        <taxon>Parvibaculaceae</taxon>
        <taxon>Candidatus Phaeomarinibacter</taxon>
    </lineage>
</organism>
<feature type="domain" description="Flagellar assembly protein FliH/Type III secretion system HrpE" evidence="9">
    <location>
        <begin position="76"/>
        <end position="191"/>
    </location>
</feature>
<dbReference type="PANTHER" id="PTHR34982">
    <property type="entry name" value="YOP PROTEINS TRANSLOCATION PROTEIN L"/>
    <property type="match status" value="1"/>
</dbReference>
<dbReference type="InterPro" id="IPR018035">
    <property type="entry name" value="Flagellar_FliH/T3SS_HrpE"/>
</dbReference>
<evidence type="ECO:0000256" key="8">
    <source>
        <dbReference type="SAM" id="Coils"/>
    </source>
</evidence>
<evidence type="ECO:0000256" key="1">
    <source>
        <dbReference type="ARBA" id="ARBA00003041"/>
    </source>
</evidence>
<feature type="coiled-coil region" evidence="8">
    <location>
        <begin position="78"/>
        <end position="105"/>
    </location>
</feature>
<keyword evidence="4" id="KW-0813">Transport</keyword>
<name>X5MKS3_9HYPH</name>
<evidence type="ECO:0000313" key="10">
    <source>
        <dbReference type="EMBL" id="CDO58845.1"/>
    </source>
</evidence>
<evidence type="ECO:0000313" key="11">
    <source>
        <dbReference type="Proteomes" id="UP000032160"/>
    </source>
</evidence>
<dbReference type="KEGG" id="pect:BN1012_Phect631"/>
<dbReference type="EMBL" id="HG966617">
    <property type="protein sequence ID" value="CDO58845.1"/>
    <property type="molecule type" value="Genomic_DNA"/>
</dbReference>
<dbReference type="AlphaFoldDB" id="X5MKS3"/>
<keyword evidence="6" id="KW-0653">Protein transport</keyword>
<dbReference type="Pfam" id="PF02108">
    <property type="entry name" value="FliH"/>
    <property type="match status" value="1"/>
</dbReference>
<keyword evidence="11" id="KW-1185">Reference proteome</keyword>
<keyword evidence="5" id="KW-1005">Bacterial flagellum biogenesis</keyword>
<dbReference type="RefSeq" id="WP_043949689.1">
    <property type="nucleotide sequence ID" value="NZ_HG966617.1"/>
</dbReference>
<evidence type="ECO:0000256" key="6">
    <source>
        <dbReference type="ARBA" id="ARBA00022927"/>
    </source>
</evidence>
<evidence type="ECO:0000259" key="9">
    <source>
        <dbReference type="Pfam" id="PF02108"/>
    </source>
</evidence>
<dbReference type="OrthoDB" id="7304298at2"/>
<evidence type="ECO:0000256" key="3">
    <source>
        <dbReference type="ARBA" id="ARBA00016507"/>
    </source>
</evidence>
<dbReference type="InterPro" id="IPR051472">
    <property type="entry name" value="T3SS_Stator/FliH"/>
</dbReference>
<dbReference type="STRING" id="1458461.BN1012_Phect631"/>
<dbReference type="GO" id="GO:0005829">
    <property type="term" value="C:cytosol"/>
    <property type="evidence" value="ECO:0007669"/>
    <property type="project" value="TreeGrafter"/>
</dbReference>
<dbReference type="PANTHER" id="PTHR34982:SF1">
    <property type="entry name" value="FLAGELLAR ASSEMBLY PROTEIN FLIH"/>
    <property type="match status" value="1"/>
</dbReference>
<gene>
    <name evidence="10" type="ORF">BN1012_Phect631</name>
</gene>
<dbReference type="HOGENOM" id="CLU_084179_0_0_5"/>
<comment type="similarity">
    <text evidence="2">Belongs to the FliH family.</text>
</comment>
<keyword evidence="8" id="KW-0175">Coiled coil</keyword>
<accession>X5MKS3</accession>
<evidence type="ECO:0000256" key="5">
    <source>
        <dbReference type="ARBA" id="ARBA00022795"/>
    </source>
</evidence>
<keyword evidence="7" id="KW-1006">Bacterial flagellum protein export</keyword>
<evidence type="ECO:0000256" key="7">
    <source>
        <dbReference type="ARBA" id="ARBA00023225"/>
    </source>
</evidence>
<dbReference type="Proteomes" id="UP000032160">
    <property type="component" value="Chromosome I"/>
</dbReference>
<comment type="function">
    <text evidence="1">Needed for flagellar regrowth and assembly.</text>
</comment>
<protein>
    <recommendedName>
        <fullName evidence="3">Flagellar assembly protein FliH</fullName>
    </recommendedName>
</protein>
<sequence>MSNPAIITLQESSRFEFDRELSKGAVIQPRAERKKTKWTEDEVNAIRAEAFAAGEEAARTSDEAELSHRIAEGSQQVAERLNVLLENLHTERAKLREEAAEIALTIARKLMPALMETAPTSEIEAVVEQSFALLRNEARVVIHVAEDQQGLLEQRITDMTREHGFEGQLVLRSSDDVDPGDVRIEWASGAITRDTPALDASIEQIVRTYLSAPGADQSGQTDFFALLGKQQ</sequence>
<dbReference type="GO" id="GO:0015031">
    <property type="term" value="P:protein transport"/>
    <property type="evidence" value="ECO:0007669"/>
    <property type="project" value="UniProtKB-KW"/>
</dbReference>
<evidence type="ECO:0000256" key="4">
    <source>
        <dbReference type="ARBA" id="ARBA00022448"/>
    </source>
</evidence>